<feature type="coiled-coil region" evidence="2">
    <location>
        <begin position="94"/>
        <end position="121"/>
    </location>
</feature>
<dbReference type="GO" id="GO:0051607">
    <property type="term" value="P:defense response to virus"/>
    <property type="evidence" value="ECO:0007669"/>
    <property type="project" value="UniProtKB-KW"/>
</dbReference>
<evidence type="ECO:0000259" key="4">
    <source>
        <dbReference type="Pfam" id="PF03787"/>
    </source>
</evidence>
<sequence>MSHSPLQRPNRPQKPTLKNQAIKPTNNNQPSRQPPRGGGGNNNGGGGNNNPPPPSPWLDPENEPQPDQSASFVEYLRWMRAADYPHKDATKTQILQTAQENANYTQRLEQLNQRTQLLAKDGIAFQVKSTWRIRVGGHRGPESILLPAFDPLGMPYIPSSTLRGVARNQAIREIMAENNLEWKDAEKEIAPYFGDINAKEEKNKTGKVVFFDAYPLPSKNGGLEMDMANNIWSWKDDSIEYSPNPNPFFSLKEPTFLIGLRLRLASNCQDEKILEKVKQWLKKGLQLGIGSQVNTGYGQLILSGKNPRSESEFYRLDFELEGQLIHGYQRFTQWQWNERRNEWQMRSAPVAEVRPTAFKSMMRYWFRVFASGVLPINKVQEIESKLIGGINPKKYGVQEIESELFGGINPKKYGYLQVNILEGKVTQKEPRTNPQGKNDPCGEQRGTLVLSLSSETPKDKQEAVKKLAKYLTWFLANMGGIGQGARRPNYSRKSRESAPWFRGSTFYIDSEEDFWAMPNNVQGFKQQFQQRLRDFYKSLNQVTGTNINSNNLRIAGQVSQSNWIDAADSNCQIFVCAGNEQRGKPHALAILHSDTLKITGKNGQREYDGNLCGKVSGGAKPSPVWIADLGDYQIVTVFGANLNPRQEFIKQLRSNTSPQNFAQIFPL</sequence>
<dbReference type="PANTHER" id="PTHR39965:SF1">
    <property type="entry name" value="CRISPR SYSTEM CMR SUBUNIT CMR6"/>
    <property type="match status" value="1"/>
</dbReference>
<dbReference type="PANTHER" id="PTHR39965">
    <property type="entry name" value="CRISPR SYSTEM CMR SUBUNIT CMR6"/>
    <property type="match status" value="1"/>
</dbReference>
<feature type="domain" description="CRISPR type III-associated protein" evidence="4">
    <location>
        <begin position="134"/>
        <end position="300"/>
    </location>
</feature>
<dbReference type="NCBIfam" id="TIGR01898">
    <property type="entry name" value="cas_TM1791_cmr6"/>
    <property type="match status" value="1"/>
</dbReference>
<reference evidence="5 6" key="1">
    <citation type="submission" date="2017-08" db="EMBL/GenBank/DDBJ databases">
        <title>Functional genomic and metabolic studies of the symbiotic interactions of six Microcystis-dominated communities.</title>
        <authorList>
            <person name="Li Q."/>
            <person name="Lin F."/>
        </authorList>
    </citation>
    <scope>NUCLEOTIDE SEQUENCE [LARGE SCALE GENOMIC DNA]</scope>
    <source>
        <strain evidence="5">DA14</strain>
    </source>
</reference>
<dbReference type="Proteomes" id="UP000256301">
    <property type="component" value="Unassembled WGS sequence"/>
</dbReference>
<evidence type="ECO:0000313" key="5">
    <source>
        <dbReference type="EMBL" id="REJ60225.1"/>
    </source>
</evidence>
<keyword evidence="1" id="KW-0051">Antiviral defense</keyword>
<name>A0A3E0MKB9_MICAE</name>
<dbReference type="InterPro" id="IPR005537">
    <property type="entry name" value="RAMP_III_fam"/>
</dbReference>
<dbReference type="InterPro" id="IPR010172">
    <property type="entry name" value="CRISPR-assoc_prot_TM1791"/>
</dbReference>
<proteinExistence type="predicted"/>
<feature type="domain" description="CRISPR type III-associated protein" evidence="4">
    <location>
        <begin position="352"/>
        <end position="487"/>
    </location>
</feature>
<dbReference type="Pfam" id="PF03787">
    <property type="entry name" value="RAMPs"/>
    <property type="match status" value="2"/>
</dbReference>
<feature type="compositionally biased region" description="Polar residues" evidence="3">
    <location>
        <begin position="16"/>
        <end position="27"/>
    </location>
</feature>
<feature type="region of interest" description="Disordered" evidence="3">
    <location>
        <begin position="1"/>
        <end position="68"/>
    </location>
</feature>
<gene>
    <name evidence="5" type="primary">cmr6</name>
    <name evidence="5" type="ORF">DWQ56_03015</name>
</gene>
<keyword evidence="2" id="KW-0175">Coiled coil</keyword>
<comment type="caution">
    <text evidence="5">The sequence shown here is derived from an EMBL/GenBank/DDBJ whole genome shotgun (WGS) entry which is preliminary data.</text>
</comment>
<evidence type="ECO:0000256" key="2">
    <source>
        <dbReference type="SAM" id="Coils"/>
    </source>
</evidence>
<evidence type="ECO:0000313" key="6">
    <source>
        <dbReference type="Proteomes" id="UP000256301"/>
    </source>
</evidence>
<accession>A0A3E0MKB9</accession>
<dbReference type="AlphaFoldDB" id="A0A3E0MKB9"/>
<evidence type="ECO:0000256" key="1">
    <source>
        <dbReference type="ARBA" id="ARBA00023118"/>
    </source>
</evidence>
<protein>
    <submittedName>
        <fullName evidence="5">Type III-B CRISPR module RAMP protein Cmr6</fullName>
    </submittedName>
</protein>
<feature type="compositionally biased region" description="Gly residues" evidence="3">
    <location>
        <begin position="36"/>
        <end position="48"/>
    </location>
</feature>
<evidence type="ECO:0000256" key="3">
    <source>
        <dbReference type="SAM" id="MobiDB-lite"/>
    </source>
</evidence>
<organism evidence="5 6">
    <name type="scientific">Microcystis aeruginosa DA14</name>
    <dbReference type="NCBI Taxonomy" id="1987506"/>
    <lineage>
        <taxon>Bacteria</taxon>
        <taxon>Bacillati</taxon>
        <taxon>Cyanobacteriota</taxon>
        <taxon>Cyanophyceae</taxon>
        <taxon>Oscillatoriophycideae</taxon>
        <taxon>Chroococcales</taxon>
        <taxon>Microcystaceae</taxon>
        <taxon>Microcystis</taxon>
    </lineage>
</organism>
<dbReference type="EMBL" id="QQWE01000001">
    <property type="protein sequence ID" value="REJ60225.1"/>
    <property type="molecule type" value="Genomic_DNA"/>
</dbReference>